<keyword evidence="10" id="KW-0325">Glycoprotein</keyword>
<keyword evidence="7 13" id="KW-0472">Membrane</keyword>
<feature type="domain" description="CUB" evidence="15">
    <location>
        <begin position="21"/>
        <end position="135"/>
    </location>
</feature>
<sequence>MVWILRITLVLLTTSQVQGLCDLNVDSQPIKHSNWIGTIESPGYTSNIYPDNQDCYWTVQLPSTTKVKITFETFDINQGKCEDFLQINDSSGFFFSKCGSLESNFQLIYDPPVKIYFHSDESGTSRGFKLRYEGVCDDEIHSNVTLVPPYHPQMPPTDVTCVWKLGHPKQVIVVKLVADVVINVTPSPSTCGLSPLKVISNARTHGEKNLCTMTSDDNIFVGNVTLMCSLNAKSKQDLWIGKIEVYILDITPDAVCKEEKDNFMGSQMTWFTTIADKVDEQQCPYNTEGRAKRHCIAERDSPTGGLWTRPDLSHCSHVEMRDIAQQIMSVISKSDNQQNIVDVINRLRTFTSLDAVESQETFPLYPGDLLEAAKQLTLIKDAALNTRAIHSNLAVKLIELFIKTEDNILDPKALDILQNAQSKLVESMVSEAVISTEDFLVKMFRKLNSTSLEELGRSLLSLGARNIDINVKQFNSNLNLLHTTGSGSLLLPFSTFQGRKTARGDWPYVYLARFSSVHRHYALKESRYHKVPETPRLIISDVFSAEFIDDIGLAMENFVDPVIITFLLKENFNDSKYIRCVFMNRSAKSAEYRWLTSGCHLKSHNTTHVVCHCNHLTSFAVLMDIYQSQDSLAEVHEQVLSHISYVGSGLSVVSCLAFIIVIQWFRIANDKVRIHQQLAVSVIVTQILFLIMSQIGTHLGTPFWACYSIAGLLHYAVIAMFCWMLVEGFHLYVKLVWVFKVGSYLKKYLAVSWGFPLVVIVISMSVYGNQYKHNKLCWLHHDVTLICLVPVVSFVILMNSVILIIVLCVMIKSKNNLKDKKQGLKKMSNIKLSLKASLILLPLLGLTWVLGFFAVGSNGSEMMMYIVTYMFTAVNSCQGLLFFIFHGLLNLEIQAAFKRRYIKKKSESMNESTESRMRKLSFIDPDYDSTRNRNSPTFNMHSLQATQVIECNTVD</sequence>
<dbReference type="GO" id="GO:0007166">
    <property type="term" value="P:cell surface receptor signaling pathway"/>
    <property type="evidence" value="ECO:0007669"/>
    <property type="project" value="InterPro"/>
</dbReference>
<keyword evidence="9" id="KW-0675">Receptor</keyword>
<dbReference type="OMA" id="RVENTTW"/>
<dbReference type="Pfam" id="PF00431">
    <property type="entry name" value="CUB"/>
    <property type="match status" value="1"/>
</dbReference>
<evidence type="ECO:0000256" key="1">
    <source>
        <dbReference type="ARBA" id="ARBA00004141"/>
    </source>
</evidence>
<accession>A0A9W3B685</accession>
<dbReference type="Proteomes" id="UP001165740">
    <property type="component" value="Chromosome 8"/>
</dbReference>
<dbReference type="Gene3D" id="2.60.120.290">
    <property type="entry name" value="Spermadhesin, CUB domain"/>
    <property type="match status" value="1"/>
</dbReference>
<evidence type="ECO:0000259" key="18">
    <source>
        <dbReference type="PROSITE" id="PS50261"/>
    </source>
</evidence>
<dbReference type="SUPFAM" id="SSF49854">
    <property type="entry name" value="Spermadhesin, CUB domain"/>
    <property type="match status" value="1"/>
</dbReference>
<dbReference type="InterPro" id="IPR036445">
    <property type="entry name" value="GPCR_2_extracell_dom_sf"/>
</dbReference>
<dbReference type="InterPro" id="IPR000203">
    <property type="entry name" value="GPS"/>
</dbReference>
<dbReference type="Pfam" id="PF01825">
    <property type="entry name" value="GPS"/>
    <property type="match status" value="1"/>
</dbReference>
<keyword evidence="8 12" id="KW-1015">Disulfide bond</keyword>
<dbReference type="PROSITE" id="PS50221">
    <property type="entry name" value="GAIN_B"/>
    <property type="match status" value="1"/>
</dbReference>
<keyword evidence="11" id="KW-0807">Transducer</keyword>
<comment type="similarity">
    <text evidence="2">Belongs to the G-protein coupled receptor 2 family. Adhesion G-protein coupled receptor (ADGR) subfamily.</text>
</comment>
<evidence type="ECO:0000256" key="5">
    <source>
        <dbReference type="ARBA" id="ARBA00022989"/>
    </source>
</evidence>
<feature type="domain" description="G-protein coupled receptors family 2 profile 1" evidence="17">
    <location>
        <begin position="227"/>
        <end position="319"/>
    </location>
</feature>
<dbReference type="PANTHER" id="PTHR12011">
    <property type="entry name" value="ADHESION G-PROTEIN COUPLED RECEPTOR"/>
    <property type="match status" value="1"/>
</dbReference>
<evidence type="ECO:0000256" key="14">
    <source>
        <dbReference type="SAM" id="SignalP"/>
    </source>
</evidence>
<dbReference type="OrthoDB" id="1100386at2759"/>
<evidence type="ECO:0000256" key="8">
    <source>
        <dbReference type="ARBA" id="ARBA00023157"/>
    </source>
</evidence>
<feature type="transmembrane region" description="Helical" evidence="13">
    <location>
        <begin position="747"/>
        <end position="768"/>
    </location>
</feature>
<proteinExistence type="inferred from homology"/>
<dbReference type="PROSITE" id="PS01180">
    <property type="entry name" value="CUB"/>
    <property type="match status" value="1"/>
</dbReference>
<feature type="transmembrane region" description="Helical" evidence="13">
    <location>
        <begin position="677"/>
        <end position="696"/>
    </location>
</feature>
<name>A0A9W3B685_BIOGL</name>
<dbReference type="GeneID" id="106053910"/>
<keyword evidence="19" id="KW-1185">Reference proteome</keyword>
<evidence type="ECO:0000259" key="16">
    <source>
        <dbReference type="PROSITE" id="PS50221"/>
    </source>
</evidence>
<dbReference type="PANTHER" id="PTHR12011:SF471">
    <property type="entry name" value="G-PROTEIN COUPLED RECEPTORS FAMILY 2 PROFILE 2 DOMAIN-CONTAINING PROTEIN"/>
    <property type="match status" value="1"/>
</dbReference>
<dbReference type="GO" id="GO:0007189">
    <property type="term" value="P:adenylate cyclase-activating G protein-coupled receptor signaling pathway"/>
    <property type="evidence" value="ECO:0007669"/>
    <property type="project" value="TreeGrafter"/>
</dbReference>
<dbReference type="InterPro" id="IPR046338">
    <property type="entry name" value="GAIN_dom_sf"/>
</dbReference>
<dbReference type="RefSeq" id="XP_055895029.1">
    <property type="nucleotide sequence ID" value="XM_056039054.1"/>
</dbReference>
<evidence type="ECO:0000256" key="13">
    <source>
        <dbReference type="SAM" id="Phobius"/>
    </source>
</evidence>
<dbReference type="CDD" id="cd00041">
    <property type="entry name" value="CUB"/>
    <property type="match status" value="1"/>
</dbReference>
<feature type="signal peptide" evidence="14">
    <location>
        <begin position="1"/>
        <end position="19"/>
    </location>
</feature>
<evidence type="ECO:0000313" key="19">
    <source>
        <dbReference type="Proteomes" id="UP001165740"/>
    </source>
</evidence>
<dbReference type="Pfam" id="PF00002">
    <property type="entry name" value="7tm_2"/>
    <property type="match status" value="1"/>
</dbReference>
<dbReference type="Gene3D" id="1.20.1070.10">
    <property type="entry name" value="Rhodopsin 7-helix transmembrane proteins"/>
    <property type="match status" value="1"/>
</dbReference>
<evidence type="ECO:0000259" key="17">
    <source>
        <dbReference type="PROSITE" id="PS50227"/>
    </source>
</evidence>
<dbReference type="PROSITE" id="PS50261">
    <property type="entry name" value="G_PROTEIN_RECEP_F2_4"/>
    <property type="match status" value="1"/>
</dbReference>
<dbReference type="InterPro" id="IPR035914">
    <property type="entry name" value="Sperma_CUB_dom_sf"/>
</dbReference>
<protein>
    <submittedName>
        <fullName evidence="20">Adhesion G-protein coupled receptor D1-like</fullName>
    </submittedName>
</protein>
<dbReference type="Gene3D" id="2.60.220.50">
    <property type="match status" value="1"/>
</dbReference>
<evidence type="ECO:0000256" key="3">
    <source>
        <dbReference type="ARBA" id="ARBA00022692"/>
    </source>
</evidence>
<evidence type="ECO:0000259" key="15">
    <source>
        <dbReference type="PROSITE" id="PS01180"/>
    </source>
</evidence>
<dbReference type="InterPro" id="IPR000859">
    <property type="entry name" value="CUB_dom"/>
</dbReference>
<feature type="chain" id="PRO_5040736312" evidence="14">
    <location>
        <begin position="20"/>
        <end position="955"/>
    </location>
</feature>
<feature type="transmembrane region" description="Helical" evidence="13">
    <location>
        <begin position="702"/>
        <end position="726"/>
    </location>
</feature>
<organism evidence="19 20">
    <name type="scientific">Biomphalaria glabrata</name>
    <name type="common">Bloodfluke planorb</name>
    <name type="synonym">Freshwater snail</name>
    <dbReference type="NCBI Taxonomy" id="6526"/>
    <lineage>
        <taxon>Eukaryota</taxon>
        <taxon>Metazoa</taxon>
        <taxon>Spiralia</taxon>
        <taxon>Lophotrochozoa</taxon>
        <taxon>Mollusca</taxon>
        <taxon>Gastropoda</taxon>
        <taxon>Heterobranchia</taxon>
        <taxon>Euthyneura</taxon>
        <taxon>Panpulmonata</taxon>
        <taxon>Hygrophila</taxon>
        <taxon>Lymnaeoidea</taxon>
        <taxon>Planorbidae</taxon>
        <taxon>Biomphalaria</taxon>
    </lineage>
</organism>
<feature type="domain" description="GAIN-B" evidence="16">
    <location>
        <begin position="458"/>
        <end position="629"/>
    </location>
</feature>
<keyword evidence="6" id="KW-0297">G-protein coupled receptor</keyword>
<feature type="transmembrane region" description="Helical" evidence="13">
    <location>
        <begin position="866"/>
        <end position="891"/>
    </location>
</feature>
<gene>
    <name evidence="20" type="primary">LOC106053910</name>
</gene>
<keyword evidence="5 13" id="KW-1133">Transmembrane helix</keyword>
<evidence type="ECO:0000256" key="9">
    <source>
        <dbReference type="ARBA" id="ARBA00023170"/>
    </source>
</evidence>
<dbReference type="GO" id="GO:0005886">
    <property type="term" value="C:plasma membrane"/>
    <property type="evidence" value="ECO:0007669"/>
    <property type="project" value="TreeGrafter"/>
</dbReference>
<evidence type="ECO:0000256" key="11">
    <source>
        <dbReference type="ARBA" id="ARBA00023224"/>
    </source>
</evidence>
<dbReference type="SMART" id="SM00303">
    <property type="entry name" value="GPS"/>
    <property type="match status" value="1"/>
</dbReference>
<dbReference type="AlphaFoldDB" id="A0A9W3B685"/>
<dbReference type="InterPro" id="IPR017981">
    <property type="entry name" value="GPCR_2-like_7TM"/>
</dbReference>
<dbReference type="InterPro" id="IPR057244">
    <property type="entry name" value="GAIN_B"/>
</dbReference>
<evidence type="ECO:0000256" key="6">
    <source>
        <dbReference type="ARBA" id="ARBA00023040"/>
    </source>
</evidence>
<comment type="caution">
    <text evidence="12">Lacks conserved residue(s) required for the propagation of feature annotation.</text>
</comment>
<dbReference type="InterPro" id="IPR000832">
    <property type="entry name" value="GPCR_2_secretin-like"/>
</dbReference>
<evidence type="ECO:0000256" key="4">
    <source>
        <dbReference type="ARBA" id="ARBA00022729"/>
    </source>
</evidence>
<feature type="transmembrane region" description="Helical" evidence="13">
    <location>
        <begin position="788"/>
        <end position="811"/>
    </location>
</feature>
<keyword evidence="4 14" id="KW-0732">Signal</keyword>
<dbReference type="GO" id="GO:0004930">
    <property type="term" value="F:G protein-coupled receptor activity"/>
    <property type="evidence" value="ECO:0007669"/>
    <property type="project" value="UniProtKB-KW"/>
</dbReference>
<dbReference type="PROSITE" id="PS50227">
    <property type="entry name" value="G_PROTEIN_RECEP_F2_3"/>
    <property type="match status" value="1"/>
</dbReference>
<dbReference type="PRINTS" id="PR00249">
    <property type="entry name" value="GPCRSECRETIN"/>
</dbReference>
<dbReference type="SMART" id="SM00042">
    <property type="entry name" value="CUB"/>
    <property type="match status" value="1"/>
</dbReference>
<dbReference type="FunFam" id="1.20.1070.10:FF:000058">
    <property type="entry name" value="Adhesion G protein-coupled receptor F5"/>
    <property type="match status" value="1"/>
</dbReference>
<comment type="subcellular location">
    <subcellularLocation>
        <location evidence="1">Membrane</location>
        <topology evidence="1">Multi-pass membrane protein</topology>
    </subcellularLocation>
</comment>
<evidence type="ECO:0000256" key="7">
    <source>
        <dbReference type="ARBA" id="ARBA00023136"/>
    </source>
</evidence>
<feature type="transmembrane region" description="Helical" evidence="13">
    <location>
        <begin position="645"/>
        <end position="665"/>
    </location>
</feature>
<reference evidence="20" key="1">
    <citation type="submission" date="2025-08" db="UniProtKB">
        <authorList>
            <consortium name="RefSeq"/>
        </authorList>
    </citation>
    <scope>IDENTIFICATION</scope>
</reference>
<keyword evidence="3 13" id="KW-0812">Transmembrane</keyword>
<evidence type="ECO:0000256" key="12">
    <source>
        <dbReference type="PROSITE-ProRule" id="PRU00059"/>
    </source>
</evidence>
<evidence type="ECO:0000256" key="2">
    <source>
        <dbReference type="ARBA" id="ARBA00007343"/>
    </source>
</evidence>
<evidence type="ECO:0000256" key="10">
    <source>
        <dbReference type="ARBA" id="ARBA00023180"/>
    </source>
</evidence>
<feature type="transmembrane region" description="Helical" evidence="13">
    <location>
        <begin position="832"/>
        <end position="854"/>
    </location>
</feature>
<feature type="domain" description="G-protein coupled receptors family 2 profile 2" evidence="18">
    <location>
        <begin position="640"/>
        <end position="890"/>
    </location>
</feature>
<feature type="disulfide bond" evidence="12">
    <location>
        <begin position="81"/>
        <end position="98"/>
    </location>
</feature>
<evidence type="ECO:0000313" key="20">
    <source>
        <dbReference type="RefSeq" id="XP_055895029.1"/>
    </source>
</evidence>
<dbReference type="Gene3D" id="4.10.1240.10">
    <property type="entry name" value="GPCR, family 2, extracellular hormone receptor domain"/>
    <property type="match status" value="1"/>
</dbReference>
<dbReference type="InterPro" id="IPR001879">
    <property type="entry name" value="GPCR_2_extracellular_dom"/>
</dbReference>